<dbReference type="EMBL" id="CAFBQE010000001">
    <property type="protein sequence ID" value="CAB5043701.1"/>
    <property type="molecule type" value="Genomic_DNA"/>
</dbReference>
<proteinExistence type="predicted"/>
<sequence>MELIPALLKQSEIARKFNDWAKLEDISIKIFQTANNGSLPDEDSLKKVVQNYLASIVGTGEFLTDLSHGNPEKYQAGLNKLLEFLSQKPHKFSSLDSIVHAAREISLLALDPKPANRNKIGRHLREIARPDIAIVICRQILEKTRLNYYSLTVICGAYCDLGEFDKAIDSAEIALKFQSDSGRTFALNALVRAHTLKFKATGDFSEIDKAISYGHDSIDLKLDSYAANAFIAAAIASMYENEIEYAREVLAQAEPQLKTPDISAIFQAYKTAQALAPTSEVVEVIDEFDDEGYLGSFNSLFDLVGRDEGFTPEVQDLRKMKDRFNQGGWFLQGLCNVPCPKCGTIALHSYRKHFKRYGKDMHYWALVCDFCKTASDSIDYDKKEFTFISGDLEDNFPVIELCNVCNGLPV</sequence>
<reference evidence="1" key="1">
    <citation type="submission" date="2020-05" db="EMBL/GenBank/DDBJ databases">
        <authorList>
            <person name="Chiriac C."/>
            <person name="Salcher M."/>
            <person name="Ghai R."/>
            <person name="Kavagutti S V."/>
        </authorList>
    </citation>
    <scope>NUCLEOTIDE SEQUENCE</scope>
</reference>
<dbReference type="Gene3D" id="1.25.40.10">
    <property type="entry name" value="Tetratricopeptide repeat domain"/>
    <property type="match status" value="1"/>
</dbReference>
<protein>
    <submittedName>
        <fullName evidence="1">Unannotated protein</fullName>
    </submittedName>
</protein>
<accession>A0A6J7SS12</accession>
<name>A0A6J7SS12_9ZZZZ</name>
<gene>
    <name evidence="1" type="ORF">UFOPK4284_00013</name>
</gene>
<dbReference type="InterPro" id="IPR011990">
    <property type="entry name" value="TPR-like_helical_dom_sf"/>
</dbReference>
<organism evidence="1">
    <name type="scientific">freshwater metagenome</name>
    <dbReference type="NCBI Taxonomy" id="449393"/>
    <lineage>
        <taxon>unclassified sequences</taxon>
        <taxon>metagenomes</taxon>
        <taxon>ecological metagenomes</taxon>
    </lineage>
</organism>
<dbReference type="AlphaFoldDB" id="A0A6J7SS12"/>
<dbReference type="SUPFAM" id="SSF48452">
    <property type="entry name" value="TPR-like"/>
    <property type="match status" value="1"/>
</dbReference>
<evidence type="ECO:0000313" key="1">
    <source>
        <dbReference type="EMBL" id="CAB5043701.1"/>
    </source>
</evidence>